<dbReference type="CTD" id="51442"/>
<dbReference type="PANTHER" id="PTHR15950">
    <property type="entry name" value="TRANSCRIPTION COFACTOR VESTIGIAL-LIKE PROTEIN"/>
    <property type="match status" value="1"/>
</dbReference>
<evidence type="ECO:0000256" key="5">
    <source>
        <dbReference type="ARBA" id="ARBA00025784"/>
    </source>
</evidence>
<name>A0A6P7J500_9TELE</name>
<sequence>MEDSTDNPIAVKVEGHSQSVILTYFTGDINSMVDAHFSRALRKVCKAKPPAAKTKKIRKSVKLAPCPPTEDSSSCRGSAAGSYTEPQVPPVAGRLLSEDAPGTWHSFPARTGGEGPAFPSITYSLSPEGLSLTGQQYATSLLHLLHSDRSEMGSSVASSVASTSKPELLSSWTVPQGFRESVDPAVSFEPGHRLEKKDLYWY</sequence>
<organism evidence="7 8">
    <name type="scientific">Parambassis ranga</name>
    <name type="common">Indian glassy fish</name>
    <dbReference type="NCBI Taxonomy" id="210632"/>
    <lineage>
        <taxon>Eukaryota</taxon>
        <taxon>Metazoa</taxon>
        <taxon>Chordata</taxon>
        <taxon>Craniata</taxon>
        <taxon>Vertebrata</taxon>
        <taxon>Euteleostomi</taxon>
        <taxon>Actinopterygii</taxon>
        <taxon>Neopterygii</taxon>
        <taxon>Teleostei</taxon>
        <taxon>Neoteleostei</taxon>
        <taxon>Acanthomorphata</taxon>
        <taxon>Ovalentaria</taxon>
        <taxon>Ambassidae</taxon>
        <taxon>Parambassis</taxon>
    </lineage>
</organism>
<comment type="subcellular location">
    <subcellularLocation>
        <location evidence="1">Nucleus</location>
    </subcellularLocation>
</comment>
<evidence type="ECO:0000256" key="6">
    <source>
        <dbReference type="SAM" id="MobiDB-lite"/>
    </source>
</evidence>
<keyword evidence="2" id="KW-0805">Transcription regulation</keyword>
<keyword evidence="4" id="KW-0539">Nucleus</keyword>
<accession>A0A6P7J500</accession>
<dbReference type="OrthoDB" id="10069705at2759"/>
<dbReference type="AlphaFoldDB" id="A0A6P7J500"/>
<protein>
    <submittedName>
        <fullName evidence="8 9">Uncharacterized protein LOC114442430 isoform X1</fullName>
    </submittedName>
</protein>
<keyword evidence="3" id="KW-0804">Transcription</keyword>
<dbReference type="PANTHER" id="PTHR15950:SF17">
    <property type="entry name" value="TRANSCRIPTION COFACTOR VESTIGIAL-LIKE PROTEIN 2"/>
    <property type="match status" value="1"/>
</dbReference>
<evidence type="ECO:0000313" key="8">
    <source>
        <dbReference type="RefSeq" id="XP_028271764.1"/>
    </source>
</evidence>
<evidence type="ECO:0000256" key="2">
    <source>
        <dbReference type="ARBA" id="ARBA00023015"/>
    </source>
</evidence>
<proteinExistence type="inferred from homology"/>
<dbReference type="GO" id="GO:0005634">
    <property type="term" value="C:nucleus"/>
    <property type="evidence" value="ECO:0007669"/>
    <property type="project" value="UniProtKB-SubCell"/>
</dbReference>
<feature type="region of interest" description="Disordered" evidence="6">
    <location>
        <begin position="56"/>
        <end position="88"/>
    </location>
</feature>
<dbReference type="Pfam" id="PF07545">
    <property type="entry name" value="Vg_Tdu"/>
    <property type="match status" value="1"/>
</dbReference>
<evidence type="ECO:0000256" key="3">
    <source>
        <dbReference type="ARBA" id="ARBA00023163"/>
    </source>
</evidence>
<evidence type="ECO:0000256" key="1">
    <source>
        <dbReference type="ARBA" id="ARBA00004123"/>
    </source>
</evidence>
<dbReference type="Proteomes" id="UP000515145">
    <property type="component" value="Chromosome 10"/>
</dbReference>
<dbReference type="RefSeq" id="XP_028271764.1">
    <property type="nucleotide sequence ID" value="XM_028415963.1"/>
</dbReference>
<dbReference type="InterPro" id="IPR011520">
    <property type="entry name" value="Vg_fam"/>
</dbReference>
<dbReference type="GeneID" id="114442430"/>
<dbReference type="GO" id="GO:0006355">
    <property type="term" value="P:regulation of DNA-templated transcription"/>
    <property type="evidence" value="ECO:0007669"/>
    <property type="project" value="InterPro"/>
</dbReference>
<comment type="similarity">
    <text evidence="5">Belongs to the vestigial family.</text>
</comment>
<evidence type="ECO:0000313" key="9">
    <source>
        <dbReference type="RefSeq" id="XP_028271765.1"/>
    </source>
</evidence>
<reference evidence="8 9" key="1">
    <citation type="submission" date="2025-04" db="UniProtKB">
        <authorList>
            <consortium name="RefSeq"/>
        </authorList>
    </citation>
    <scope>IDENTIFICATION</scope>
</reference>
<evidence type="ECO:0000256" key="4">
    <source>
        <dbReference type="ARBA" id="ARBA00023242"/>
    </source>
</evidence>
<evidence type="ECO:0000313" key="7">
    <source>
        <dbReference type="Proteomes" id="UP000515145"/>
    </source>
</evidence>
<dbReference type="RefSeq" id="XP_028271765.1">
    <property type="nucleotide sequence ID" value="XM_028415964.1"/>
</dbReference>
<keyword evidence="7" id="KW-1185">Reference proteome</keyword>
<gene>
    <name evidence="8 9" type="primary">LOC114442430</name>
</gene>